<dbReference type="InParanoid" id="S8DMR6"/>
<dbReference type="Proteomes" id="UP000015241">
    <property type="component" value="Unassembled WGS sequence"/>
</dbReference>
<organism evidence="1 2">
    <name type="scientific">Fomitopsis schrenkii</name>
    <name type="common">Brown rot fungus</name>
    <dbReference type="NCBI Taxonomy" id="2126942"/>
    <lineage>
        <taxon>Eukaryota</taxon>
        <taxon>Fungi</taxon>
        <taxon>Dikarya</taxon>
        <taxon>Basidiomycota</taxon>
        <taxon>Agaricomycotina</taxon>
        <taxon>Agaricomycetes</taxon>
        <taxon>Polyporales</taxon>
        <taxon>Fomitopsis</taxon>
    </lineage>
</organism>
<sequence length="130" mass="14327">MPNGEIFATSSAAYNSKMEMLRYRMADVLTLPERDASFELATSCYDFDCIHATCSGLEYHTGAVLMAVYEADDDEPAKGDACQRAIYAVDAERMTFRVCGGTVTDVRYVAAMDAVTAVGVRDNIRDERRA</sequence>
<keyword evidence="2" id="KW-1185">Reference proteome</keyword>
<proteinExistence type="predicted"/>
<protein>
    <submittedName>
        <fullName evidence="1">Uncharacterized protein</fullName>
    </submittedName>
</protein>
<dbReference type="EMBL" id="KE504250">
    <property type="protein sequence ID" value="EPS93947.1"/>
    <property type="molecule type" value="Genomic_DNA"/>
</dbReference>
<gene>
    <name evidence="1" type="ORF">FOMPIDRAFT_1020311</name>
</gene>
<reference evidence="1 2" key="1">
    <citation type="journal article" date="2012" name="Science">
        <title>The Paleozoic origin of enzymatic lignin decomposition reconstructed from 31 fungal genomes.</title>
        <authorList>
            <person name="Floudas D."/>
            <person name="Binder M."/>
            <person name="Riley R."/>
            <person name="Barry K."/>
            <person name="Blanchette R.A."/>
            <person name="Henrissat B."/>
            <person name="Martinez A.T."/>
            <person name="Otillar R."/>
            <person name="Spatafora J.W."/>
            <person name="Yadav J.S."/>
            <person name="Aerts A."/>
            <person name="Benoit I."/>
            <person name="Boyd A."/>
            <person name="Carlson A."/>
            <person name="Copeland A."/>
            <person name="Coutinho P.M."/>
            <person name="de Vries R.P."/>
            <person name="Ferreira P."/>
            <person name="Findley K."/>
            <person name="Foster B."/>
            <person name="Gaskell J."/>
            <person name="Glotzer D."/>
            <person name="Gorecki P."/>
            <person name="Heitman J."/>
            <person name="Hesse C."/>
            <person name="Hori C."/>
            <person name="Igarashi K."/>
            <person name="Jurgens J.A."/>
            <person name="Kallen N."/>
            <person name="Kersten P."/>
            <person name="Kohler A."/>
            <person name="Kuees U."/>
            <person name="Kumar T.K.A."/>
            <person name="Kuo A."/>
            <person name="LaButti K."/>
            <person name="Larrondo L.F."/>
            <person name="Lindquist E."/>
            <person name="Ling A."/>
            <person name="Lombard V."/>
            <person name="Lucas S."/>
            <person name="Lundell T."/>
            <person name="Martin R."/>
            <person name="McLaughlin D.J."/>
            <person name="Morgenstern I."/>
            <person name="Morin E."/>
            <person name="Murat C."/>
            <person name="Nagy L.G."/>
            <person name="Nolan M."/>
            <person name="Ohm R.A."/>
            <person name="Patyshakuliyeva A."/>
            <person name="Rokas A."/>
            <person name="Ruiz-Duenas F.J."/>
            <person name="Sabat G."/>
            <person name="Salamov A."/>
            <person name="Samejima M."/>
            <person name="Schmutz J."/>
            <person name="Slot J.C."/>
            <person name="St John F."/>
            <person name="Stenlid J."/>
            <person name="Sun H."/>
            <person name="Sun S."/>
            <person name="Syed K."/>
            <person name="Tsang A."/>
            <person name="Wiebenga A."/>
            <person name="Young D."/>
            <person name="Pisabarro A."/>
            <person name="Eastwood D.C."/>
            <person name="Martin F."/>
            <person name="Cullen D."/>
            <person name="Grigoriev I.V."/>
            <person name="Hibbett D.S."/>
        </authorList>
    </citation>
    <scope>NUCLEOTIDE SEQUENCE</scope>
    <source>
        <strain evidence="2">FP-58527</strain>
    </source>
</reference>
<evidence type="ECO:0000313" key="2">
    <source>
        <dbReference type="Proteomes" id="UP000015241"/>
    </source>
</evidence>
<dbReference type="AlphaFoldDB" id="S8DMR6"/>
<dbReference type="HOGENOM" id="CLU_1938195_0_0_1"/>
<accession>S8DMR6</accession>
<evidence type="ECO:0000313" key="1">
    <source>
        <dbReference type="EMBL" id="EPS93947.1"/>
    </source>
</evidence>
<name>S8DMR6_FOMSC</name>